<dbReference type="AlphaFoldDB" id="A0A2U1T230"/>
<dbReference type="RefSeq" id="WP_108997764.1">
    <property type="nucleotide sequence ID" value="NZ_QEEX01000001.1"/>
</dbReference>
<organism evidence="2 3">
    <name type="scientific">Homoserinimonas hongtaonis</name>
    <dbReference type="NCBI Taxonomy" id="2079791"/>
    <lineage>
        <taxon>Bacteria</taxon>
        <taxon>Bacillati</taxon>
        <taxon>Actinomycetota</taxon>
        <taxon>Actinomycetes</taxon>
        <taxon>Micrococcales</taxon>
        <taxon>Microbacteriaceae</taxon>
        <taxon>Homoserinimonas</taxon>
    </lineage>
</organism>
<reference evidence="3" key="1">
    <citation type="submission" date="2018-04" db="EMBL/GenBank/DDBJ databases">
        <authorList>
            <person name="Liu S."/>
            <person name="Wang Z."/>
            <person name="Li J."/>
        </authorList>
    </citation>
    <scope>NUCLEOTIDE SEQUENCE [LARGE SCALE GENOMIC DNA]</scope>
    <source>
        <strain evidence="3">S1194</strain>
    </source>
</reference>
<evidence type="ECO:0000259" key="1">
    <source>
        <dbReference type="PROSITE" id="PS50987"/>
    </source>
</evidence>
<dbReference type="EMBL" id="QEEX01000001">
    <property type="protein sequence ID" value="PWB97934.1"/>
    <property type="molecule type" value="Genomic_DNA"/>
</dbReference>
<evidence type="ECO:0000313" key="3">
    <source>
        <dbReference type="Proteomes" id="UP000244978"/>
    </source>
</evidence>
<dbReference type="PROSITE" id="PS50987">
    <property type="entry name" value="HTH_ARSR_2"/>
    <property type="match status" value="1"/>
</dbReference>
<dbReference type="GO" id="GO:0003700">
    <property type="term" value="F:DNA-binding transcription factor activity"/>
    <property type="evidence" value="ECO:0007669"/>
    <property type="project" value="InterPro"/>
</dbReference>
<comment type="caution">
    <text evidence="2">The sequence shown here is derived from an EMBL/GenBank/DDBJ whole genome shotgun (WGS) entry which is preliminary data.</text>
</comment>
<sequence length="115" mass="12667">MAGQVNLDQVFGALADPTRRRILSILRDGDATVAELAAPFSISQPAVSRHLKVLENAGLIARQRAGTARLSELTAAPLRDAAHWIVAFEEFWPGSADRQEESLLENFLTDDEWII</sequence>
<dbReference type="InterPro" id="IPR036388">
    <property type="entry name" value="WH-like_DNA-bd_sf"/>
</dbReference>
<keyword evidence="3" id="KW-1185">Reference proteome</keyword>
<dbReference type="PANTHER" id="PTHR38600">
    <property type="entry name" value="TRANSCRIPTIONAL REGULATORY PROTEIN"/>
    <property type="match status" value="1"/>
</dbReference>
<dbReference type="PRINTS" id="PR00778">
    <property type="entry name" value="HTHARSR"/>
</dbReference>
<dbReference type="SUPFAM" id="SSF46785">
    <property type="entry name" value="Winged helix' DNA-binding domain"/>
    <property type="match status" value="1"/>
</dbReference>
<dbReference type="Pfam" id="PF01022">
    <property type="entry name" value="HTH_5"/>
    <property type="match status" value="1"/>
</dbReference>
<name>A0A2U1T230_9MICO</name>
<dbReference type="PANTHER" id="PTHR38600:SF2">
    <property type="entry name" value="SLL0088 PROTEIN"/>
    <property type="match status" value="1"/>
</dbReference>
<protein>
    <submittedName>
        <fullName evidence="2">Transcriptional regulator</fullName>
    </submittedName>
</protein>
<dbReference type="InterPro" id="IPR011991">
    <property type="entry name" value="ArsR-like_HTH"/>
</dbReference>
<accession>A0A2U1T230</accession>
<dbReference type="SMART" id="SM00418">
    <property type="entry name" value="HTH_ARSR"/>
    <property type="match status" value="1"/>
</dbReference>
<gene>
    <name evidence="2" type="ORF">DF220_08900</name>
</gene>
<dbReference type="CDD" id="cd00090">
    <property type="entry name" value="HTH_ARSR"/>
    <property type="match status" value="1"/>
</dbReference>
<dbReference type="Proteomes" id="UP000244978">
    <property type="component" value="Unassembled WGS sequence"/>
</dbReference>
<feature type="domain" description="HTH arsR-type" evidence="1">
    <location>
        <begin position="1"/>
        <end position="93"/>
    </location>
</feature>
<evidence type="ECO:0000313" key="2">
    <source>
        <dbReference type="EMBL" id="PWB97934.1"/>
    </source>
</evidence>
<dbReference type="InterPro" id="IPR001845">
    <property type="entry name" value="HTH_ArsR_DNA-bd_dom"/>
</dbReference>
<proteinExistence type="predicted"/>
<dbReference type="Gene3D" id="1.10.10.10">
    <property type="entry name" value="Winged helix-like DNA-binding domain superfamily/Winged helix DNA-binding domain"/>
    <property type="match status" value="1"/>
</dbReference>
<dbReference type="InterPro" id="IPR036390">
    <property type="entry name" value="WH_DNA-bd_sf"/>
</dbReference>
<dbReference type="NCBIfam" id="NF033788">
    <property type="entry name" value="HTH_metalloreg"/>
    <property type="match status" value="1"/>
</dbReference>